<dbReference type="GeneID" id="43579655"/>
<evidence type="ECO:0000256" key="1">
    <source>
        <dbReference type="SAM" id="MobiDB-lite"/>
    </source>
</evidence>
<evidence type="ECO:0000313" key="3">
    <source>
        <dbReference type="Proteomes" id="UP000398389"/>
    </source>
</evidence>
<dbReference type="AlphaFoldDB" id="A0A5E8B374"/>
<proteinExistence type="predicted"/>
<dbReference type="PANTHER" id="PTHR13618">
    <property type="entry name" value="LEUCINE ZIPPER CONTAINING TRANSCRIPTION FACTOR LZF1"/>
    <property type="match status" value="1"/>
</dbReference>
<evidence type="ECO:0000313" key="2">
    <source>
        <dbReference type="EMBL" id="VVT45669.1"/>
    </source>
</evidence>
<dbReference type="GO" id="GO:0043291">
    <property type="term" value="C:RAVE complex"/>
    <property type="evidence" value="ECO:0007669"/>
    <property type="project" value="TreeGrafter"/>
</dbReference>
<organism evidence="2 3">
    <name type="scientific">Magnusiomyces paraingens</name>
    <dbReference type="NCBI Taxonomy" id="2606893"/>
    <lineage>
        <taxon>Eukaryota</taxon>
        <taxon>Fungi</taxon>
        <taxon>Dikarya</taxon>
        <taxon>Ascomycota</taxon>
        <taxon>Saccharomycotina</taxon>
        <taxon>Dipodascomycetes</taxon>
        <taxon>Dipodascales</taxon>
        <taxon>Dipodascaceae</taxon>
        <taxon>Magnusiomyces</taxon>
    </lineage>
</organism>
<dbReference type="Pfam" id="PF10259">
    <property type="entry name" value="Rogdi_lz"/>
    <property type="match status" value="2"/>
</dbReference>
<dbReference type="RefSeq" id="XP_031851446.1">
    <property type="nucleotide sequence ID" value="XM_031995555.1"/>
</dbReference>
<sequence length="498" mass="53472">MASAPNAQPWYNREPADLKKLLEETRAKEIEWLLKDTKAQVRATVASNLRECRDALAASPSPSDINGSENNTDKREFRLVVSSGRTDLVKGVLVRVGTQLVDFDIKVKLLAAGTHGVTIGGSPVHTPVGNGPQTTSSSASSVHSHRDTGPGSTAVTGCITGPVPSAFGSYKPSGPESPYHPFELVMANATNRRAAVERLLQQQKQQHQSVHNSHKHLPQQALLAHSVQTPDAPPLPLYQLVDTVNYLGEAVTLADDGDSAYTNPKVASDTLGRLSNLVRTALDCLRGPPPLFFFHGDLSGAQTPTSPEKLTPVTSAQSITLHQHDDLVNTMYATPESYLMRHLPENTVVSFYVSEGNVVTEVRVFDNPDLHNVSSNNSSLDLSSVFSLFRRGQQNQHAHVHTNQHESGAGGSALLRVPSAAHLHSGSSGNLMHQNVHRGNTGNSGGDSNSDPGTPGESLIRDFVRVESPDPSLISSGAKLRALLSHIDVLKRRLDLIG</sequence>
<name>A0A5E8B374_9ASCO</name>
<gene>
    <name evidence="2" type="ORF">SAPINGB_P000832</name>
</gene>
<reference evidence="2 3" key="1">
    <citation type="submission" date="2019-09" db="EMBL/GenBank/DDBJ databases">
        <authorList>
            <person name="Brejova B."/>
        </authorList>
    </citation>
    <scope>NUCLEOTIDE SEQUENCE [LARGE SCALE GENOMIC DNA]</scope>
</reference>
<protein>
    <submittedName>
        <fullName evidence="2">Uncharacterized protein</fullName>
    </submittedName>
</protein>
<feature type="region of interest" description="Disordered" evidence="1">
    <location>
        <begin position="424"/>
        <end position="458"/>
    </location>
</feature>
<feature type="compositionally biased region" description="Low complexity" evidence="1">
    <location>
        <begin position="446"/>
        <end position="456"/>
    </location>
</feature>
<feature type="region of interest" description="Disordered" evidence="1">
    <location>
        <begin position="121"/>
        <end position="157"/>
    </location>
</feature>
<keyword evidence="3" id="KW-1185">Reference proteome</keyword>
<dbReference type="PANTHER" id="PTHR13618:SF1">
    <property type="entry name" value="PROTEIN ROGDI HOMOLOG"/>
    <property type="match status" value="1"/>
</dbReference>
<dbReference type="EMBL" id="CABVLU010000001">
    <property type="protein sequence ID" value="VVT45669.1"/>
    <property type="molecule type" value="Genomic_DNA"/>
</dbReference>
<dbReference type="Proteomes" id="UP000398389">
    <property type="component" value="Unassembled WGS sequence"/>
</dbReference>
<accession>A0A5E8B374</accession>
<dbReference type="OrthoDB" id="66510at2759"/>
<dbReference type="InterPro" id="IPR028241">
    <property type="entry name" value="RAVE2/Rogdi"/>
</dbReference>